<evidence type="ECO:0000256" key="1">
    <source>
        <dbReference type="SAM" id="MobiDB-lite"/>
    </source>
</evidence>
<name>H3KEA3_9BURK</name>
<keyword evidence="3" id="KW-1185">Reference proteome</keyword>
<feature type="compositionally biased region" description="Basic and acidic residues" evidence="1">
    <location>
        <begin position="71"/>
        <end position="86"/>
    </location>
</feature>
<accession>H3KEA3</accession>
<dbReference type="Proteomes" id="UP000004956">
    <property type="component" value="Unassembled WGS sequence"/>
</dbReference>
<dbReference type="EMBL" id="AFBQ01000145">
    <property type="protein sequence ID" value="EHY31555.1"/>
    <property type="molecule type" value="Genomic_DNA"/>
</dbReference>
<protein>
    <submittedName>
        <fullName evidence="2">Uncharacterized protein</fullName>
    </submittedName>
</protein>
<feature type="region of interest" description="Disordered" evidence="1">
    <location>
        <begin position="1"/>
        <end position="21"/>
    </location>
</feature>
<organism evidence="2 3">
    <name type="scientific">Sutterella parvirubra YIT 11816</name>
    <dbReference type="NCBI Taxonomy" id="762967"/>
    <lineage>
        <taxon>Bacteria</taxon>
        <taxon>Pseudomonadati</taxon>
        <taxon>Pseudomonadota</taxon>
        <taxon>Betaproteobacteria</taxon>
        <taxon>Burkholderiales</taxon>
        <taxon>Sutterellaceae</taxon>
        <taxon>Sutterella</taxon>
    </lineage>
</organism>
<dbReference type="HOGENOM" id="CLU_1320333_0_0_4"/>
<comment type="caution">
    <text evidence="2">The sequence shown here is derived from an EMBL/GenBank/DDBJ whole genome shotgun (WGS) entry which is preliminary data.</text>
</comment>
<feature type="compositionally biased region" description="Basic residues" evidence="1">
    <location>
        <begin position="190"/>
        <end position="208"/>
    </location>
</feature>
<feature type="region of interest" description="Disordered" evidence="1">
    <location>
        <begin position="33"/>
        <end position="208"/>
    </location>
</feature>
<gene>
    <name evidence="2" type="ORF">HMPREF9440_01067</name>
</gene>
<dbReference type="AlphaFoldDB" id="H3KEA3"/>
<sequence length="208" mass="23419">MTLDEAHPTRSRRTLARDSEGFRPTFARILWPLRSRSRAGGRRTQSETFEDENHLHREGLYPYSTSQRNTKTTDAKSTRGRADRSANHNPEGKPGGSLQVSSRLSPSCRRVTGVYKERPRSSGQRSRPSPFPGPAYGVRPTVPPTVQPTIHTLIRTSDGCRPPRPRRGLRRLAAVHPPAHPSAHPSAHSAPRRRNMTVRDLRRRTPHS</sequence>
<proteinExistence type="predicted"/>
<feature type="compositionally biased region" description="Low complexity" evidence="1">
    <location>
        <begin position="171"/>
        <end position="189"/>
    </location>
</feature>
<evidence type="ECO:0000313" key="3">
    <source>
        <dbReference type="Proteomes" id="UP000004956"/>
    </source>
</evidence>
<evidence type="ECO:0000313" key="2">
    <source>
        <dbReference type="EMBL" id="EHY31555.1"/>
    </source>
</evidence>
<reference evidence="2 3" key="1">
    <citation type="submission" date="2011-11" db="EMBL/GenBank/DDBJ databases">
        <authorList>
            <person name="Weinstock G."/>
            <person name="Sodergren E."/>
            <person name="Clifton S."/>
            <person name="Fulton L."/>
            <person name="Fulton B."/>
            <person name="Courtney L."/>
            <person name="Fronick C."/>
            <person name="Harrison M."/>
            <person name="Strong C."/>
            <person name="Farmer C."/>
            <person name="Delahaunty K."/>
            <person name="Markovic C."/>
            <person name="Hall O."/>
            <person name="Minx P."/>
            <person name="Tomlinson C."/>
            <person name="Mitreva M."/>
            <person name="Hou S."/>
            <person name="Chen J."/>
            <person name="Wollam A."/>
            <person name="Pepin K.H."/>
            <person name="Johnson M."/>
            <person name="Bhonagiri V."/>
            <person name="Zhang X."/>
            <person name="Suruliraj S."/>
            <person name="Warren W."/>
            <person name="Chinwalla A."/>
            <person name="Mardis E.R."/>
            <person name="Wilson R.K."/>
        </authorList>
    </citation>
    <scope>NUCLEOTIDE SEQUENCE [LARGE SCALE GENOMIC DNA]</scope>
    <source>
        <strain evidence="2 3">YIT 11816</strain>
    </source>
</reference>